<dbReference type="EMBL" id="BAOQ01000078">
    <property type="protein sequence ID" value="GAC86309.1"/>
    <property type="molecule type" value="Genomic_DNA"/>
</dbReference>
<dbReference type="Proteomes" id="UP000035021">
    <property type="component" value="Unassembled WGS sequence"/>
</dbReference>
<keyword evidence="2" id="KW-1185">Reference proteome</keyword>
<reference evidence="1 2" key="1">
    <citation type="submission" date="2013-02" db="EMBL/GenBank/DDBJ databases">
        <title>Whole genome shotgun sequence of Gordonia paraffinivorans NBRC 108238.</title>
        <authorList>
            <person name="Isaki-Nakamura S."/>
            <person name="Hosoyama A."/>
            <person name="Tsuchikane K."/>
            <person name="Ando Y."/>
            <person name="Baba S."/>
            <person name="Ohji S."/>
            <person name="Hamada M."/>
            <person name="Tamura T."/>
            <person name="Yamazoe A."/>
            <person name="Yamazaki S."/>
            <person name="Fujita N."/>
        </authorList>
    </citation>
    <scope>NUCLEOTIDE SEQUENCE [LARGE SCALE GENOMIC DNA]</scope>
    <source>
        <strain evidence="1 2">NBRC 108238</strain>
    </source>
</reference>
<comment type="caution">
    <text evidence="1">The sequence shown here is derived from an EMBL/GenBank/DDBJ whole genome shotgun (WGS) entry which is preliminary data.</text>
</comment>
<name>A0ABQ0IRY0_9ACTN</name>
<protein>
    <submittedName>
        <fullName evidence="1">Uncharacterized protein</fullName>
    </submittedName>
</protein>
<evidence type="ECO:0000313" key="1">
    <source>
        <dbReference type="EMBL" id="GAC86309.1"/>
    </source>
</evidence>
<sequence length="177" mass="19450">MIAGVEYAVSRSGHPALLRQVTEQLAFAAPRPWIEADNATAISLMASRILIRPHNNPTFPPNVAIQYFDLGRTPPLHLGEVGTARDIATLDTPTILSHSITLAGALSRDEGTYLHHGQQLHIRRSQLSYTTDTGNTYLSILTSTSRAADWQNLNTEFTTIEQLWFDSTITTPLGTTP</sequence>
<organism evidence="1 2">
    <name type="scientific">Gordonia paraffinivorans NBRC 108238</name>
    <dbReference type="NCBI Taxonomy" id="1223543"/>
    <lineage>
        <taxon>Bacteria</taxon>
        <taxon>Bacillati</taxon>
        <taxon>Actinomycetota</taxon>
        <taxon>Actinomycetes</taxon>
        <taxon>Mycobacteriales</taxon>
        <taxon>Gordoniaceae</taxon>
        <taxon>Gordonia</taxon>
    </lineage>
</organism>
<gene>
    <name evidence="1" type="ORF">GP2_078_00030</name>
</gene>
<accession>A0ABQ0IRY0</accession>
<dbReference type="RefSeq" id="WP_006902604.1">
    <property type="nucleotide sequence ID" value="NZ_BAOQ01000078.1"/>
</dbReference>
<proteinExistence type="predicted"/>
<evidence type="ECO:0000313" key="2">
    <source>
        <dbReference type="Proteomes" id="UP000035021"/>
    </source>
</evidence>